<feature type="domain" description="Far11/STRP C-terminal" evidence="2">
    <location>
        <begin position="318"/>
        <end position="690"/>
    </location>
</feature>
<dbReference type="PANTHER" id="PTHR13239">
    <property type="entry name" value="PROTEIN REQUIRED FOR HYPHAL ANASTOMOSIS HAM-2"/>
    <property type="match status" value="1"/>
</dbReference>
<organism evidence="3 4">
    <name type="scientific">Meloidogyne enterolobii</name>
    <name type="common">Root-knot nematode worm</name>
    <name type="synonym">Meloidogyne mayaguensis</name>
    <dbReference type="NCBI Taxonomy" id="390850"/>
    <lineage>
        <taxon>Eukaryota</taxon>
        <taxon>Metazoa</taxon>
        <taxon>Ecdysozoa</taxon>
        <taxon>Nematoda</taxon>
        <taxon>Chromadorea</taxon>
        <taxon>Rhabditida</taxon>
        <taxon>Tylenchina</taxon>
        <taxon>Tylenchomorpha</taxon>
        <taxon>Tylenchoidea</taxon>
        <taxon>Meloidogynidae</taxon>
        <taxon>Meloidogyninae</taxon>
        <taxon>Meloidogyne</taxon>
    </lineage>
</organism>
<dbReference type="EMBL" id="CAJEWN010000008">
    <property type="protein sequence ID" value="CAD2129684.1"/>
    <property type="molecule type" value="Genomic_DNA"/>
</dbReference>
<name>A0A6V7TP50_MELEN</name>
<evidence type="ECO:0000313" key="4">
    <source>
        <dbReference type="Proteomes" id="UP000580250"/>
    </source>
</evidence>
<dbReference type="Pfam" id="PF11882">
    <property type="entry name" value="DUF3402"/>
    <property type="match status" value="2"/>
</dbReference>
<feature type="compositionally biased region" description="Pro residues" evidence="1">
    <location>
        <begin position="263"/>
        <end position="272"/>
    </location>
</feature>
<reference evidence="3 4" key="1">
    <citation type="submission" date="2020-08" db="EMBL/GenBank/DDBJ databases">
        <authorList>
            <person name="Koutsovoulos G."/>
            <person name="Danchin GJ E."/>
        </authorList>
    </citation>
    <scope>NUCLEOTIDE SEQUENCE [LARGE SCALE GENOMIC DNA]</scope>
</reference>
<evidence type="ECO:0000313" key="3">
    <source>
        <dbReference type="EMBL" id="CAD2129684.1"/>
    </source>
</evidence>
<dbReference type="GO" id="GO:0005829">
    <property type="term" value="C:cytosol"/>
    <property type="evidence" value="ECO:0007669"/>
    <property type="project" value="TreeGrafter"/>
</dbReference>
<dbReference type="Proteomes" id="UP000580250">
    <property type="component" value="Unassembled WGS sequence"/>
</dbReference>
<dbReference type="InterPro" id="IPR021819">
    <property type="entry name" value="Far11/STRP_C"/>
</dbReference>
<dbReference type="GO" id="GO:0007010">
    <property type="term" value="P:cytoskeleton organization"/>
    <property type="evidence" value="ECO:0007669"/>
    <property type="project" value="TreeGrafter"/>
</dbReference>
<feature type="compositionally biased region" description="Basic and acidic residues" evidence="1">
    <location>
        <begin position="72"/>
        <end position="81"/>
    </location>
</feature>
<feature type="compositionally biased region" description="Basic and acidic residues" evidence="1">
    <location>
        <begin position="44"/>
        <end position="60"/>
    </location>
</feature>
<gene>
    <name evidence="3" type="ORF">MENT_LOCUS2717</name>
</gene>
<proteinExistence type="predicted"/>
<evidence type="ECO:0000256" key="1">
    <source>
        <dbReference type="SAM" id="MobiDB-lite"/>
    </source>
</evidence>
<sequence length="760" mass="86712">MGGGTGGESALKRVVGELGSKIRLMPRARQFNRQVACSSATDGGWEKKESITDGGWKNKESTTAGGWKNKKSFKDKERADNEILESNSKSGADKCDDEFVDVNDAIMPADDNNEEKGGEDDEEYEEQEKFSEHEIKKMAAVLKEPEDADLLDEILKELSVDEEDNEEEGTKNKTISEDAIFYRDREPFHLIPKGAVKDHSEASVLDDTTANKQQQYNRHPLVAVQINESLIRRHKNEGSGDSSNGGGDQTPKACQSPVKIASPWPPPPPPGLPWRSKVREEDVKIFCNMRAKNISIINYLMIPLLYLVYLCLFRQALPLSLKAEERYNKYPFSQKEFIEETPTERLYSRILPEMAEYVIAILKVILASLPSSKAKNDAVTILSDVLTPETDTNEVLSNSISLDLAHLGTGNVLEDNIRVAIDINRHKELIIKGASSIIILLLKHFRLNHVYQVENFAQYLILANCMPLVLKFLDQNICRYFQSKHDLAPFNYPQCALYIVRNGNERPPLTADNVDGGTNTESPGYFRWRNAINLLRVINKLVKGKQARTMMLVVYKSAPVLKRCMKAKLGIFQLYVLKLLKLQARYLGRQWRKTNMDIISAIYMRCRHRLNDDWAYANETTRTKSFDYHKEENELSIAIRRFNTRRYPYLQLRGGIAVADTSNPAEHPYNTSSECQQQNNQISDILTHSSSQLDELAGEWDPKVWEPMDNSLQTALAWEPVFSDRFLQNYEQWLEQEVYGHQTDWDGLLLKSRGLLDIYC</sequence>
<dbReference type="InterPro" id="IPR040185">
    <property type="entry name" value="Far11/STRP"/>
</dbReference>
<protein>
    <recommendedName>
        <fullName evidence="2">Far11/STRP C-terminal domain-containing protein</fullName>
    </recommendedName>
</protein>
<feature type="compositionally biased region" description="Acidic residues" evidence="1">
    <location>
        <begin position="111"/>
        <end position="126"/>
    </location>
</feature>
<dbReference type="OrthoDB" id="18234at2759"/>
<comment type="caution">
    <text evidence="3">The sequence shown here is derived from an EMBL/GenBank/DDBJ whole genome shotgun (WGS) entry which is preliminary data.</text>
</comment>
<dbReference type="SMART" id="SM01293">
    <property type="entry name" value="DUF3402"/>
    <property type="match status" value="1"/>
</dbReference>
<evidence type="ECO:0000259" key="2">
    <source>
        <dbReference type="SMART" id="SM01293"/>
    </source>
</evidence>
<dbReference type="AlphaFoldDB" id="A0A6V7TP50"/>
<feature type="region of interest" description="Disordered" evidence="1">
    <location>
        <begin position="235"/>
        <end position="273"/>
    </location>
</feature>
<feature type="region of interest" description="Disordered" evidence="1">
    <location>
        <begin position="37"/>
        <end position="133"/>
    </location>
</feature>
<accession>A0A6V7TP50</accession>
<dbReference type="PANTHER" id="PTHR13239:SF4">
    <property type="entry name" value="AT25231P"/>
    <property type="match status" value="1"/>
</dbReference>